<dbReference type="RefSeq" id="WP_053604013.1">
    <property type="nucleotide sequence ID" value="NZ_CP012600.1"/>
</dbReference>
<dbReference type="InterPro" id="IPR010310">
    <property type="entry name" value="T7SS_ESAT-6-like"/>
</dbReference>
<proteinExistence type="inferred from homology"/>
<dbReference type="NCBIfam" id="TIGR03930">
    <property type="entry name" value="WXG100_ESAT6"/>
    <property type="match status" value="1"/>
</dbReference>
<reference evidence="2 3" key="2">
    <citation type="journal article" date="2016" name="Int. J. Syst. Evol. Microbiol.">
        <title>Bacillus gobiensis sp. nov., isolated from a soil sample.</title>
        <authorList>
            <person name="Liu B."/>
            <person name="Liu G.H."/>
            <person name="Cetin S."/>
            <person name="Schumann P."/>
            <person name="Pan Z.Z."/>
            <person name="Chen Q.Q."/>
        </authorList>
    </citation>
    <scope>NUCLEOTIDE SEQUENCE [LARGE SCALE GENOMIC DNA]</scope>
    <source>
        <strain evidence="2 3">FJAT-4402</strain>
    </source>
</reference>
<dbReference type="EMBL" id="CP012600">
    <property type="protein sequence ID" value="ALC82228.1"/>
    <property type="molecule type" value="Genomic_DNA"/>
</dbReference>
<keyword evidence="3" id="KW-1185">Reference proteome</keyword>
<dbReference type="Gene3D" id="1.10.287.1060">
    <property type="entry name" value="ESAT-6-like"/>
    <property type="match status" value="1"/>
</dbReference>
<dbReference type="OrthoDB" id="4978934at2"/>
<dbReference type="PATRIC" id="fig|1441095.3.peg.2639"/>
<organism evidence="2 3">
    <name type="scientific">Bacillus gobiensis</name>
    <dbReference type="NCBI Taxonomy" id="1441095"/>
    <lineage>
        <taxon>Bacteria</taxon>
        <taxon>Bacillati</taxon>
        <taxon>Bacillota</taxon>
        <taxon>Bacilli</taxon>
        <taxon>Bacillales</taxon>
        <taxon>Bacillaceae</taxon>
        <taxon>Bacillus</taxon>
    </lineage>
</organism>
<evidence type="ECO:0000256" key="1">
    <source>
        <dbReference type="RuleBase" id="RU362001"/>
    </source>
</evidence>
<accession>A0A0M4G9V7</accession>
<dbReference type="InterPro" id="IPR036689">
    <property type="entry name" value="ESAT-6-like_sf"/>
</dbReference>
<dbReference type="Proteomes" id="UP000067625">
    <property type="component" value="Chromosome"/>
</dbReference>
<dbReference type="SUPFAM" id="SSF140453">
    <property type="entry name" value="EsxAB dimer-like"/>
    <property type="match status" value="1"/>
</dbReference>
<reference evidence="3" key="1">
    <citation type="submission" date="2015-08" db="EMBL/GenBank/DDBJ databases">
        <title>Genome sequencing project for genomic taxonomy and phylogenomics of Bacillus-like bacteria.</title>
        <authorList>
            <person name="Liu B."/>
            <person name="Wang J."/>
            <person name="Zhu Y."/>
            <person name="Liu G."/>
            <person name="Chen Q."/>
            <person name="Chen Z."/>
            <person name="Lan J."/>
            <person name="Che J."/>
            <person name="Ge C."/>
            <person name="Shi H."/>
            <person name="Pan Z."/>
            <person name="Liu X."/>
        </authorList>
    </citation>
    <scope>NUCLEOTIDE SEQUENCE [LARGE SCALE GENOMIC DNA]</scope>
    <source>
        <strain evidence="3">FJAT-4402</strain>
    </source>
</reference>
<evidence type="ECO:0000313" key="3">
    <source>
        <dbReference type="Proteomes" id="UP000067625"/>
    </source>
</evidence>
<evidence type="ECO:0000313" key="2">
    <source>
        <dbReference type="EMBL" id="ALC82228.1"/>
    </source>
</evidence>
<dbReference type="STRING" id="1441095.AM592_12055"/>
<protein>
    <recommendedName>
        <fullName evidence="1">ESAT-6-like protein</fullName>
    </recommendedName>
</protein>
<comment type="similarity">
    <text evidence="1">Belongs to the WXG100 family.</text>
</comment>
<dbReference type="Pfam" id="PF06013">
    <property type="entry name" value="WXG100"/>
    <property type="match status" value="1"/>
</dbReference>
<name>A0A0M4G9V7_9BACI</name>
<gene>
    <name evidence="2" type="ORF">AM592_12055</name>
</gene>
<dbReference type="AlphaFoldDB" id="A0A0M4G9V7"/>
<sequence length="97" mass="11013">MSGIIRVTPEQLEEKAQRYQEESGKVEEQIGVLRNLIGQLQDEWEGESSRAFAQQYEELEPSFKQMAQLLADVSRQLDSTAKTLRDTDQGIASQIRG</sequence>